<evidence type="ECO:0000256" key="5">
    <source>
        <dbReference type="ARBA" id="ARBA00023237"/>
    </source>
</evidence>
<dbReference type="Pfam" id="PF07980">
    <property type="entry name" value="SusD_RagB"/>
    <property type="match status" value="1"/>
</dbReference>
<dbReference type="EMBL" id="DYXD01000147">
    <property type="protein sequence ID" value="HJF07838.1"/>
    <property type="molecule type" value="Genomic_DNA"/>
</dbReference>
<evidence type="ECO:0000313" key="9">
    <source>
        <dbReference type="Proteomes" id="UP000718012"/>
    </source>
</evidence>
<dbReference type="InterPro" id="IPR033985">
    <property type="entry name" value="SusD-like_N"/>
</dbReference>
<keyword evidence="5" id="KW-0998">Cell outer membrane</keyword>
<evidence type="ECO:0000256" key="2">
    <source>
        <dbReference type="ARBA" id="ARBA00006275"/>
    </source>
</evidence>
<dbReference type="GO" id="GO:0009279">
    <property type="term" value="C:cell outer membrane"/>
    <property type="evidence" value="ECO:0007669"/>
    <property type="project" value="UniProtKB-SubCell"/>
</dbReference>
<dbReference type="InterPro" id="IPR012944">
    <property type="entry name" value="SusD_RagB_dom"/>
</dbReference>
<keyword evidence="3" id="KW-0732">Signal</keyword>
<dbReference type="RefSeq" id="WP_022125815.1">
    <property type="nucleotide sequence ID" value="NZ_CATZZN010000030.1"/>
</dbReference>
<protein>
    <submittedName>
        <fullName evidence="8">RagB/SusD family nutrient uptake outer membrane protein</fullName>
    </submittedName>
</protein>
<dbReference type="PROSITE" id="PS51257">
    <property type="entry name" value="PROKAR_LIPOPROTEIN"/>
    <property type="match status" value="1"/>
</dbReference>
<sequence>MKHCINKYILGSLLFGAMTGVTSCNLDYNPVDTYSDITEGVQTNTGEKLEFQTKADVESALTAIYELMKNRMEHWYLDLLLIGDSHSDNAYGGTTDSQAMPFENNSIEGSSPILERDWNRYLEDVAQANRIICNIDKVPDDTFTETQRKTITAQAKIFRALIWFDMVRLWGNIPLITSIAPDITAENIDDIYDQYFPAQADAATVYKQIETDLIEALQYAPDNDPTDKTKFSKSVAKAMLAKIYAEKPLRDYSQVIKYCDLLEQDGFDLVEDFSDLWTLNDSGTDLKIRNTKESILEANFPSTGGNWCAWMFGRDLLNYDYSFTWAKWVTPSRDLINLFNRENDTKRLNESVVYYECDWSIYYPSNHYAFMYKCRAGVSSIIKLRYADLLLLKAEAYLWGAEQNLSAAADIIDKIRQRAGLQVLSSSVRNNESALKTAYLNERRMELAFEGQRWFDLCRLDKVEEVMNNLQDEGRNSRVNPFTANSYLLAIPQTALDQNEKLKQNPGY</sequence>
<dbReference type="Pfam" id="PF14322">
    <property type="entry name" value="SusD-like_3"/>
    <property type="match status" value="1"/>
</dbReference>
<feature type="domain" description="RagB/SusD" evidence="6">
    <location>
        <begin position="382"/>
        <end position="508"/>
    </location>
</feature>
<feature type="non-terminal residue" evidence="8">
    <location>
        <position position="508"/>
    </location>
</feature>
<reference evidence="8" key="1">
    <citation type="journal article" date="2021" name="PeerJ">
        <title>Extensive microbial diversity within the chicken gut microbiome revealed by metagenomics and culture.</title>
        <authorList>
            <person name="Gilroy R."/>
            <person name="Ravi A."/>
            <person name="Getino M."/>
            <person name="Pursley I."/>
            <person name="Horton D.L."/>
            <person name="Alikhan N.F."/>
            <person name="Baker D."/>
            <person name="Gharbi K."/>
            <person name="Hall N."/>
            <person name="Watson M."/>
            <person name="Adriaenssens E.M."/>
            <person name="Foster-Nyarko E."/>
            <person name="Jarju S."/>
            <person name="Secka A."/>
            <person name="Antonio M."/>
            <person name="Oren A."/>
            <person name="Chaudhuri R.R."/>
            <person name="La Ragione R."/>
            <person name="Hildebrand F."/>
            <person name="Pallen M.J."/>
        </authorList>
    </citation>
    <scope>NUCLEOTIDE SEQUENCE</scope>
    <source>
        <strain evidence="8">CHK165-8395</strain>
    </source>
</reference>
<evidence type="ECO:0000259" key="6">
    <source>
        <dbReference type="Pfam" id="PF07980"/>
    </source>
</evidence>
<dbReference type="CDD" id="cd08977">
    <property type="entry name" value="SusD"/>
    <property type="match status" value="1"/>
</dbReference>
<feature type="domain" description="SusD-like N-terminal" evidence="7">
    <location>
        <begin position="52"/>
        <end position="244"/>
    </location>
</feature>
<organism evidence="8 9">
    <name type="scientific">Phocaeicola coprocola</name>
    <dbReference type="NCBI Taxonomy" id="310298"/>
    <lineage>
        <taxon>Bacteria</taxon>
        <taxon>Pseudomonadati</taxon>
        <taxon>Bacteroidota</taxon>
        <taxon>Bacteroidia</taxon>
        <taxon>Bacteroidales</taxon>
        <taxon>Bacteroidaceae</taxon>
        <taxon>Phocaeicola</taxon>
    </lineage>
</organism>
<comment type="similarity">
    <text evidence="2">Belongs to the SusD family.</text>
</comment>
<proteinExistence type="inferred from homology"/>
<accession>A0A921K340</accession>
<evidence type="ECO:0000259" key="7">
    <source>
        <dbReference type="Pfam" id="PF14322"/>
    </source>
</evidence>
<evidence type="ECO:0000313" key="8">
    <source>
        <dbReference type="EMBL" id="HJF07838.1"/>
    </source>
</evidence>
<dbReference type="Proteomes" id="UP000718012">
    <property type="component" value="Unassembled WGS sequence"/>
</dbReference>
<dbReference type="Gene3D" id="1.25.40.390">
    <property type="match status" value="1"/>
</dbReference>
<evidence type="ECO:0000256" key="3">
    <source>
        <dbReference type="ARBA" id="ARBA00022729"/>
    </source>
</evidence>
<comment type="subcellular location">
    <subcellularLocation>
        <location evidence="1">Cell outer membrane</location>
    </subcellularLocation>
</comment>
<gene>
    <name evidence="8" type="ORF">K8U81_06555</name>
</gene>
<dbReference type="InterPro" id="IPR011990">
    <property type="entry name" value="TPR-like_helical_dom_sf"/>
</dbReference>
<reference evidence="8" key="2">
    <citation type="submission" date="2021-09" db="EMBL/GenBank/DDBJ databases">
        <authorList>
            <person name="Gilroy R."/>
        </authorList>
    </citation>
    <scope>NUCLEOTIDE SEQUENCE</scope>
    <source>
        <strain evidence="8">CHK165-8395</strain>
    </source>
</reference>
<name>A0A921K340_9BACT</name>
<dbReference type="AlphaFoldDB" id="A0A921K340"/>
<dbReference type="SUPFAM" id="SSF48452">
    <property type="entry name" value="TPR-like"/>
    <property type="match status" value="1"/>
</dbReference>
<comment type="caution">
    <text evidence="8">The sequence shown here is derived from an EMBL/GenBank/DDBJ whole genome shotgun (WGS) entry which is preliminary data.</text>
</comment>
<evidence type="ECO:0000256" key="1">
    <source>
        <dbReference type="ARBA" id="ARBA00004442"/>
    </source>
</evidence>
<evidence type="ECO:0000256" key="4">
    <source>
        <dbReference type="ARBA" id="ARBA00023136"/>
    </source>
</evidence>
<keyword evidence="4" id="KW-0472">Membrane</keyword>